<dbReference type="EMBL" id="MLAK01000338">
    <property type="protein sequence ID" value="OHT14611.1"/>
    <property type="molecule type" value="Genomic_DNA"/>
</dbReference>
<dbReference type="GeneID" id="94849262"/>
<evidence type="ECO:0000313" key="3">
    <source>
        <dbReference type="Proteomes" id="UP000179807"/>
    </source>
</evidence>
<name>A0A1J4KTM6_9EUKA</name>
<proteinExistence type="predicted"/>
<dbReference type="OrthoDB" id="10560562at2759"/>
<sequence length="215" mass="24889">MEIPIDAPLEIKHKIAKKIQKNGSLRHVERKIKMGMMIAVQELRENPDAIGNLERKPFKNANPYELKALQSIFNFLSTNNMAYTLSTLLEESAVRRNINDTTDIMELIDHQINHVDHDMLSENSDIDDDERYYDEKPESKYHQSRNSNKMQHYALDDDNDYNSKSSSSSLEMMKTFSNTSKEKLKASQKDLESQGMPTNKKAFERNSFIISIVNL</sequence>
<comment type="caution">
    <text evidence="2">The sequence shown here is derived from an EMBL/GenBank/DDBJ whole genome shotgun (WGS) entry which is preliminary data.</text>
</comment>
<feature type="region of interest" description="Disordered" evidence="1">
    <location>
        <begin position="136"/>
        <end position="170"/>
    </location>
</feature>
<evidence type="ECO:0000313" key="2">
    <source>
        <dbReference type="EMBL" id="OHT14611.1"/>
    </source>
</evidence>
<reference evidence="2" key="1">
    <citation type="submission" date="2016-10" db="EMBL/GenBank/DDBJ databases">
        <authorList>
            <person name="Benchimol M."/>
            <person name="Almeida L.G."/>
            <person name="Vasconcelos A.T."/>
            <person name="Perreira-Neves A."/>
            <person name="Rosa I.A."/>
            <person name="Tasca T."/>
            <person name="Bogo M.R."/>
            <person name="de Souza W."/>
        </authorList>
    </citation>
    <scope>NUCLEOTIDE SEQUENCE [LARGE SCALE GENOMIC DNA]</scope>
    <source>
        <strain evidence="2">K</strain>
    </source>
</reference>
<accession>A0A1J4KTM6</accession>
<dbReference type="RefSeq" id="XP_068367747.1">
    <property type="nucleotide sequence ID" value="XM_068514558.1"/>
</dbReference>
<organism evidence="2 3">
    <name type="scientific">Tritrichomonas foetus</name>
    <dbReference type="NCBI Taxonomy" id="1144522"/>
    <lineage>
        <taxon>Eukaryota</taxon>
        <taxon>Metamonada</taxon>
        <taxon>Parabasalia</taxon>
        <taxon>Tritrichomonadida</taxon>
        <taxon>Tritrichomonadidae</taxon>
        <taxon>Tritrichomonas</taxon>
    </lineage>
</organism>
<gene>
    <name evidence="2" type="ORF">TRFO_42945</name>
</gene>
<dbReference type="Proteomes" id="UP000179807">
    <property type="component" value="Unassembled WGS sequence"/>
</dbReference>
<evidence type="ECO:0000256" key="1">
    <source>
        <dbReference type="SAM" id="MobiDB-lite"/>
    </source>
</evidence>
<dbReference type="VEuPathDB" id="TrichDB:TRFO_42945"/>
<keyword evidence="3" id="KW-1185">Reference proteome</keyword>
<dbReference type="AlphaFoldDB" id="A0A1J4KTM6"/>
<protein>
    <recommendedName>
        <fullName evidence="4">LisH domain-containing protein</fullName>
    </recommendedName>
</protein>
<evidence type="ECO:0008006" key="4">
    <source>
        <dbReference type="Google" id="ProtNLM"/>
    </source>
</evidence>